<evidence type="ECO:0000313" key="2">
    <source>
        <dbReference type="EMBL" id="EWM23845.1"/>
    </source>
</evidence>
<name>W7T9Z6_9STRA</name>
<gene>
    <name evidence="2" type="ORF">Naga_100273g2</name>
</gene>
<dbReference type="Proteomes" id="UP000019335">
    <property type="component" value="Chromosome 15"/>
</dbReference>
<feature type="region of interest" description="Disordered" evidence="1">
    <location>
        <begin position="251"/>
        <end position="289"/>
    </location>
</feature>
<evidence type="ECO:0000313" key="3">
    <source>
        <dbReference type="Proteomes" id="UP000019335"/>
    </source>
</evidence>
<sequence>MHKRVFLFSRDDGLLVFILKLRARASNNCLPRSTRRTRRHAPFCFFPPLRWARGWTPSSLSAVTAALSSPSSSFYPSPLRVHCQAYHASQSANELSNILPISSSAVPERKLDQALVPWLEKHTSLPSFSSATPLLPPTLLDVRPSSIPNAGRGLWLKPYQTVAKGDILTLYPGLIYELPHDLAALMPSEDAFAFAPPDFMIGNAFLLRVSVSSRDFLCDGRPFGLSAHMFRAISRRQHERLGLQVNDAWLEGEGEGGKENGKGTAKEKGAEGGGKRSSLAWGHLINDPQGSGGRPNVAFRTIRVTVAASAAPAAPASSFPPSFPPSLLPSLPTLSASGNNARERVVIAVVAVEAMEGGAEGKELFVQYSQEPTHLGYI</sequence>
<evidence type="ECO:0008006" key="4">
    <source>
        <dbReference type="Google" id="ProtNLM"/>
    </source>
</evidence>
<dbReference type="OrthoDB" id="442460at2759"/>
<dbReference type="AlphaFoldDB" id="W7T9Z6"/>
<organism evidence="2 3">
    <name type="scientific">Nannochloropsis gaditana</name>
    <dbReference type="NCBI Taxonomy" id="72520"/>
    <lineage>
        <taxon>Eukaryota</taxon>
        <taxon>Sar</taxon>
        <taxon>Stramenopiles</taxon>
        <taxon>Ochrophyta</taxon>
        <taxon>Eustigmatophyceae</taxon>
        <taxon>Eustigmatales</taxon>
        <taxon>Monodopsidaceae</taxon>
        <taxon>Nannochloropsis</taxon>
    </lineage>
</organism>
<protein>
    <recommendedName>
        <fullName evidence="4">SET domain-containing protein</fullName>
    </recommendedName>
</protein>
<proteinExistence type="predicted"/>
<dbReference type="EMBL" id="AZIL01001429">
    <property type="protein sequence ID" value="EWM23845.1"/>
    <property type="molecule type" value="Genomic_DNA"/>
</dbReference>
<comment type="caution">
    <text evidence="2">The sequence shown here is derived from an EMBL/GenBank/DDBJ whole genome shotgun (WGS) entry which is preliminary data.</text>
</comment>
<keyword evidence="3" id="KW-1185">Reference proteome</keyword>
<reference evidence="2 3" key="1">
    <citation type="journal article" date="2014" name="Mol. Plant">
        <title>Chromosome Scale Genome Assembly and Transcriptome Profiling of Nannochloropsis gaditana in Nitrogen Depletion.</title>
        <authorList>
            <person name="Corteggiani Carpinelli E."/>
            <person name="Telatin A."/>
            <person name="Vitulo N."/>
            <person name="Forcato C."/>
            <person name="D'Angelo M."/>
            <person name="Schiavon R."/>
            <person name="Vezzi A."/>
            <person name="Giacometti G.M."/>
            <person name="Morosinotto T."/>
            <person name="Valle G."/>
        </authorList>
    </citation>
    <scope>NUCLEOTIDE SEQUENCE [LARGE SCALE GENOMIC DNA]</scope>
    <source>
        <strain evidence="2 3">B-31</strain>
    </source>
</reference>
<feature type="compositionally biased region" description="Basic and acidic residues" evidence="1">
    <location>
        <begin position="255"/>
        <end position="274"/>
    </location>
</feature>
<evidence type="ECO:0000256" key="1">
    <source>
        <dbReference type="SAM" id="MobiDB-lite"/>
    </source>
</evidence>
<accession>W7T9Z6</accession>